<dbReference type="EMBL" id="CP042997">
    <property type="protein sequence ID" value="QEH35425.1"/>
    <property type="molecule type" value="Genomic_DNA"/>
</dbReference>
<evidence type="ECO:0000313" key="2">
    <source>
        <dbReference type="Proteomes" id="UP000324233"/>
    </source>
</evidence>
<keyword evidence="2" id="KW-1185">Reference proteome</keyword>
<dbReference type="KEGG" id="agv:OJF2_39770"/>
<sequence>MSTTIRYPHLVEGADGAVRIDGTRYKVLLLAGEHFHYGWSAEEILRQHPDLRPEQVYAALTYFYDHHEAMVADMTDASGQIGEGVRKSAISRAVLLERWAARGS</sequence>
<dbReference type="InterPro" id="IPR009057">
    <property type="entry name" value="Homeodomain-like_sf"/>
</dbReference>
<dbReference type="OrthoDB" id="283578at2"/>
<evidence type="ECO:0008006" key="3">
    <source>
        <dbReference type="Google" id="ProtNLM"/>
    </source>
</evidence>
<evidence type="ECO:0000313" key="1">
    <source>
        <dbReference type="EMBL" id="QEH35425.1"/>
    </source>
</evidence>
<dbReference type="Gene3D" id="1.10.10.10">
    <property type="entry name" value="Winged helix-like DNA-binding domain superfamily/Winged helix DNA-binding domain"/>
    <property type="match status" value="1"/>
</dbReference>
<protein>
    <recommendedName>
        <fullName evidence="3">DUF433 domain-containing protein</fullName>
    </recommendedName>
</protein>
<dbReference type="Proteomes" id="UP000324233">
    <property type="component" value="Chromosome"/>
</dbReference>
<name>A0A5B9W5N1_9BACT</name>
<dbReference type="AlphaFoldDB" id="A0A5B9W5N1"/>
<gene>
    <name evidence="1" type="ORF">OJF2_39770</name>
</gene>
<dbReference type="RefSeq" id="WP_148595231.1">
    <property type="nucleotide sequence ID" value="NZ_CP042997.1"/>
</dbReference>
<dbReference type="InterPro" id="IPR036388">
    <property type="entry name" value="WH-like_DNA-bd_sf"/>
</dbReference>
<dbReference type="InterPro" id="IPR007367">
    <property type="entry name" value="DUF433"/>
</dbReference>
<dbReference type="SUPFAM" id="SSF46689">
    <property type="entry name" value="Homeodomain-like"/>
    <property type="match status" value="1"/>
</dbReference>
<accession>A0A5B9W5N1</accession>
<reference evidence="1 2" key="1">
    <citation type="submission" date="2019-08" db="EMBL/GenBank/DDBJ databases">
        <title>Deep-cultivation of Planctomycetes and their phenomic and genomic characterization uncovers novel biology.</title>
        <authorList>
            <person name="Wiegand S."/>
            <person name="Jogler M."/>
            <person name="Boedeker C."/>
            <person name="Pinto D."/>
            <person name="Vollmers J."/>
            <person name="Rivas-Marin E."/>
            <person name="Kohn T."/>
            <person name="Peeters S.H."/>
            <person name="Heuer A."/>
            <person name="Rast P."/>
            <person name="Oberbeckmann S."/>
            <person name="Bunk B."/>
            <person name="Jeske O."/>
            <person name="Meyerdierks A."/>
            <person name="Storesund J.E."/>
            <person name="Kallscheuer N."/>
            <person name="Luecker S."/>
            <person name="Lage O.M."/>
            <person name="Pohl T."/>
            <person name="Merkel B.J."/>
            <person name="Hornburger P."/>
            <person name="Mueller R.-W."/>
            <person name="Bruemmer F."/>
            <person name="Labrenz M."/>
            <person name="Spormann A.M."/>
            <person name="Op den Camp H."/>
            <person name="Overmann J."/>
            <person name="Amann R."/>
            <person name="Jetten M.S.M."/>
            <person name="Mascher T."/>
            <person name="Medema M.H."/>
            <person name="Devos D.P."/>
            <person name="Kaster A.-K."/>
            <person name="Ovreas L."/>
            <person name="Rohde M."/>
            <person name="Galperin M.Y."/>
            <person name="Jogler C."/>
        </authorList>
    </citation>
    <scope>NUCLEOTIDE SEQUENCE [LARGE SCALE GENOMIC DNA]</scope>
    <source>
        <strain evidence="1 2">OJF2</strain>
    </source>
</reference>
<proteinExistence type="predicted"/>
<organism evidence="1 2">
    <name type="scientific">Aquisphaera giovannonii</name>
    <dbReference type="NCBI Taxonomy" id="406548"/>
    <lineage>
        <taxon>Bacteria</taxon>
        <taxon>Pseudomonadati</taxon>
        <taxon>Planctomycetota</taxon>
        <taxon>Planctomycetia</taxon>
        <taxon>Isosphaerales</taxon>
        <taxon>Isosphaeraceae</taxon>
        <taxon>Aquisphaera</taxon>
    </lineage>
</organism>
<dbReference type="Pfam" id="PF04255">
    <property type="entry name" value="DUF433"/>
    <property type="match status" value="1"/>
</dbReference>